<comment type="caution">
    <text evidence="13">The sequence shown here is derived from an EMBL/GenBank/DDBJ whole genome shotgun (WGS) entry which is preliminary data.</text>
</comment>
<name>A0AAD5TRD5_9FUNG</name>
<dbReference type="Gene3D" id="3.40.50.300">
    <property type="entry name" value="P-loop containing nucleotide triphosphate hydrolases"/>
    <property type="match status" value="1"/>
</dbReference>
<feature type="region of interest" description="Disordered" evidence="11">
    <location>
        <begin position="58"/>
        <end position="231"/>
    </location>
</feature>
<keyword evidence="14" id="KW-1185">Reference proteome</keyword>
<dbReference type="FunFam" id="1.20.272.10:FF:000005">
    <property type="entry name" value="Replication factor C subunit 1"/>
    <property type="match status" value="1"/>
</dbReference>
<dbReference type="Pfam" id="PF25361">
    <property type="entry name" value="AAA_lid_RFC1"/>
    <property type="match status" value="1"/>
</dbReference>
<dbReference type="InterPro" id="IPR003593">
    <property type="entry name" value="AAA+_ATPase"/>
</dbReference>
<evidence type="ECO:0000256" key="9">
    <source>
        <dbReference type="ARBA" id="ARBA00023242"/>
    </source>
</evidence>
<evidence type="ECO:0000256" key="1">
    <source>
        <dbReference type="ARBA" id="ARBA00004123"/>
    </source>
</evidence>
<evidence type="ECO:0000256" key="3">
    <source>
        <dbReference type="ARBA" id="ARBA00020401"/>
    </source>
</evidence>
<evidence type="ECO:0000256" key="7">
    <source>
        <dbReference type="ARBA" id="ARBA00022840"/>
    </source>
</evidence>
<dbReference type="GO" id="GO:0006271">
    <property type="term" value="P:DNA strand elongation involved in DNA replication"/>
    <property type="evidence" value="ECO:0007669"/>
    <property type="project" value="UniProtKB-ARBA"/>
</dbReference>
<feature type="compositionally biased region" description="Low complexity" evidence="11">
    <location>
        <begin position="936"/>
        <end position="972"/>
    </location>
</feature>
<keyword evidence="9 10" id="KW-0539">Nucleus</keyword>
<evidence type="ECO:0000256" key="10">
    <source>
        <dbReference type="PIRNR" id="PIRNR036578"/>
    </source>
</evidence>
<evidence type="ECO:0000313" key="13">
    <source>
        <dbReference type="EMBL" id="KAJ3184567.1"/>
    </source>
</evidence>
<dbReference type="InterPro" id="IPR012178">
    <property type="entry name" value="RFC1"/>
</dbReference>
<dbReference type="Gene3D" id="1.10.8.60">
    <property type="match status" value="1"/>
</dbReference>
<dbReference type="FunFam" id="3.40.50.10190:FF:000001">
    <property type="entry name" value="Replication factor C subunit 1"/>
    <property type="match status" value="1"/>
</dbReference>
<keyword evidence="4" id="KW-0597">Phosphoprotein</keyword>
<dbReference type="InterPro" id="IPR013725">
    <property type="entry name" value="DNA_replication_fac_RFC1_C"/>
</dbReference>
<feature type="region of interest" description="Disordered" evidence="11">
    <location>
        <begin position="915"/>
        <end position="972"/>
    </location>
</feature>
<evidence type="ECO:0000256" key="4">
    <source>
        <dbReference type="ARBA" id="ARBA00022553"/>
    </source>
</evidence>
<dbReference type="PANTHER" id="PTHR23389:SF6">
    <property type="entry name" value="REPLICATION FACTOR C SUBUNIT 1"/>
    <property type="match status" value="1"/>
</dbReference>
<evidence type="ECO:0000313" key="14">
    <source>
        <dbReference type="Proteomes" id="UP001212152"/>
    </source>
</evidence>
<dbReference type="SUPFAM" id="SSF52113">
    <property type="entry name" value="BRCT domain"/>
    <property type="match status" value="1"/>
</dbReference>
<dbReference type="Proteomes" id="UP001212152">
    <property type="component" value="Unassembled WGS sequence"/>
</dbReference>
<dbReference type="InterPro" id="IPR036420">
    <property type="entry name" value="BRCT_dom_sf"/>
</dbReference>
<dbReference type="GO" id="GO:0005663">
    <property type="term" value="C:DNA replication factor C complex"/>
    <property type="evidence" value="ECO:0007669"/>
    <property type="project" value="InterPro"/>
</dbReference>
<dbReference type="Pfam" id="PF00004">
    <property type="entry name" value="AAA"/>
    <property type="match status" value="1"/>
</dbReference>
<evidence type="ECO:0000256" key="5">
    <source>
        <dbReference type="ARBA" id="ARBA00022705"/>
    </source>
</evidence>
<dbReference type="GO" id="GO:0016887">
    <property type="term" value="F:ATP hydrolysis activity"/>
    <property type="evidence" value="ECO:0007669"/>
    <property type="project" value="InterPro"/>
</dbReference>
<dbReference type="Gene3D" id="1.20.272.10">
    <property type="match status" value="1"/>
</dbReference>
<sequence length="972" mass="104694">MVRLARLWESRGFIPAGFDISHLVDAGHSKLFYKDPGFIEARRKAWEIVVSSVKGEASKYFGESSPPKRKKAARAVIESSKDDEEDTKPAVRSPPVKKVKTSTVVETNPADFFGDKNAFSTSPATSKVSPKLDVPLAPSPARPSNRAKTEIKPDPIEDGTATKIEPISKLNQKGQTSAPSTPVNKPAAPSKRKLPGTITGDDVHEAAPGSGASKRKLPAAAKEEEATEDTPPAKKKFNAFEHKNKLAAGPIAPGSKEIPEGNENCFADLSFVFTGNLSSISRDEATDLVKRYAGRVVGTPSGKTSYVVVGDEPGESKLKKATTLKLKTIDEDGFLDLIRTLPGKGEPSAASKSKAKGKAAAAAAKAVAQIAHPAKSANGTVANAELWTTKYMPRSYNDIIGNKTLVQQLATWLGRWESYRAKGFKRQGGDEHSDKRAALLSGPPGIGKTTSAHLVAQLEGFDVLEFNASNVRSKKALGAGFGDSIGSHAVTEYFGESVSSTAKGRSLAAGGSGRRQVVVMDEVDGMSGGDRGGTAELIQMIKRSKVPIICICNDRQSPKVKSLSNYCADFRFRRPTAVTVETRMRAIAAAEGLELKANVVEQLVKSTQADIRQILNLLSTYRLRDRVMSFDQSQRLSREAEKDGTISSFDATAQLFSLNYMRMSLADKMQLYFNDYSIMSLFVQEQYVRMKPAIAEQIGGPRGPKAVAYETLTCMANAADSISLGDLVDNSLRGQQNWILMPVHAVMSTVRPCFFAHGKGNGPIAFPSWLGRNSTQMKNTRLLREIQSHMQTHVTGNKREVRLNYLPALTSALAAPLVERGADAIDEVIEFMDDYYLSREDRESVFSLGLGKGKNRPEEKIPANVKSAFTRMYNKGSHPTAVLNVVVSKSKGRTSAAAPVPDFEDAIDADDAEVDDDVADDEDDDDIAGDRLVTQKARPASAAKGKAAASTSKAQAKAKASGSGSSSSSRRK</sequence>
<dbReference type="GO" id="GO:0006281">
    <property type="term" value="P:DNA repair"/>
    <property type="evidence" value="ECO:0007669"/>
    <property type="project" value="InterPro"/>
</dbReference>
<gene>
    <name evidence="13" type="ORF">HDU87_003968</name>
</gene>
<accession>A0AAD5TRD5</accession>
<dbReference type="GO" id="GO:0003689">
    <property type="term" value="F:DNA clamp loader activity"/>
    <property type="evidence" value="ECO:0007669"/>
    <property type="project" value="UniProtKB-UniRule"/>
</dbReference>
<dbReference type="PIRSF" id="PIRSF036578">
    <property type="entry name" value="RFC1"/>
    <property type="match status" value="1"/>
</dbReference>
<dbReference type="InterPro" id="IPR001357">
    <property type="entry name" value="BRCT_dom"/>
</dbReference>
<dbReference type="EMBL" id="JADGJQ010000003">
    <property type="protein sequence ID" value="KAJ3184567.1"/>
    <property type="molecule type" value="Genomic_DNA"/>
</dbReference>
<dbReference type="InterPro" id="IPR008921">
    <property type="entry name" value="DNA_pol3_clamp-load_cplx_C"/>
</dbReference>
<keyword evidence="8" id="KW-0238">DNA-binding</keyword>
<dbReference type="PANTHER" id="PTHR23389">
    <property type="entry name" value="CHROMOSOME TRANSMISSION FIDELITY FACTOR 18"/>
    <property type="match status" value="1"/>
</dbReference>
<feature type="compositionally biased region" description="Polar residues" evidence="11">
    <location>
        <begin position="169"/>
        <end position="183"/>
    </location>
</feature>
<reference evidence="13" key="1">
    <citation type="submission" date="2020-05" db="EMBL/GenBank/DDBJ databases">
        <title>Phylogenomic resolution of chytrid fungi.</title>
        <authorList>
            <person name="Stajich J.E."/>
            <person name="Amses K."/>
            <person name="Simmons R."/>
            <person name="Seto K."/>
            <person name="Myers J."/>
            <person name="Bonds A."/>
            <person name="Quandt C.A."/>
            <person name="Barry K."/>
            <person name="Liu P."/>
            <person name="Grigoriev I."/>
            <person name="Longcore J.E."/>
            <person name="James T.Y."/>
        </authorList>
    </citation>
    <scope>NUCLEOTIDE SEQUENCE</scope>
    <source>
        <strain evidence="13">JEL0379</strain>
    </source>
</reference>
<dbReference type="CDD" id="cd00009">
    <property type="entry name" value="AAA"/>
    <property type="match status" value="1"/>
</dbReference>
<dbReference type="InterPro" id="IPR027417">
    <property type="entry name" value="P-loop_NTPase"/>
</dbReference>
<feature type="domain" description="BRCT" evidence="12">
    <location>
        <begin position="261"/>
        <end position="339"/>
    </location>
</feature>
<comment type="similarity">
    <text evidence="2 10">Belongs to the activator 1 large subunit family.</text>
</comment>
<dbReference type="GO" id="GO:0005524">
    <property type="term" value="F:ATP binding"/>
    <property type="evidence" value="ECO:0007669"/>
    <property type="project" value="UniProtKB-UniRule"/>
</dbReference>
<dbReference type="FunFam" id="3.40.50.300:FF:000395">
    <property type="entry name" value="Replication factor C subunit 1"/>
    <property type="match status" value="1"/>
</dbReference>
<dbReference type="AlphaFoldDB" id="A0AAD5TRD5"/>
<protein>
    <recommendedName>
        <fullName evidence="3 10">Replication factor C subunit 1</fullName>
    </recommendedName>
</protein>
<dbReference type="SUPFAM" id="SSF52540">
    <property type="entry name" value="P-loop containing nucleoside triphosphate hydrolases"/>
    <property type="match status" value="1"/>
</dbReference>
<dbReference type="SMART" id="SM00382">
    <property type="entry name" value="AAA"/>
    <property type="match status" value="1"/>
</dbReference>
<organism evidence="13 14">
    <name type="scientific">Geranomyces variabilis</name>
    <dbReference type="NCBI Taxonomy" id="109894"/>
    <lineage>
        <taxon>Eukaryota</taxon>
        <taxon>Fungi</taxon>
        <taxon>Fungi incertae sedis</taxon>
        <taxon>Chytridiomycota</taxon>
        <taxon>Chytridiomycota incertae sedis</taxon>
        <taxon>Chytridiomycetes</taxon>
        <taxon>Spizellomycetales</taxon>
        <taxon>Powellomycetaceae</taxon>
        <taxon>Geranomyces</taxon>
    </lineage>
</organism>
<dbReference type="GO" id="GO:0003677">
    <property type="term" value="F:DNA binding"/>
    <property type="evidence" value="ECO:0007669"/>
    <property type="project" value="UniProtKB-KW"/>
</dbReference>
<dbReference type="InterPro" id="IPR003959">
    <property type="entry name" value="ATPase_AAA_core"/>
</dbReference>
<dbReference type="Pfam" id="PF00533">
    <property type="entry name" value="BRCT"/>
    <property type="match status" value="1"/>
</dbReference>
<feature type="compositionally biased region" description="Acidic residues" evidence="11">
    <location>
        <begin position="915"/>
        <end position="927"/>
    </location>
</feature>
<keyword evidence="7 10" id="KW-0067">ATP-binding</keyword>
<dbReference type="SMART" id="SM00292">
    <property type="entry name" value="BRCT"/>
    <property type="match status" value="1"/>
</dbReference>
<dbReference type="GO" id="GO:0005634">
    <property type="term" value="C:nucleus"/>
    <property type="evidence" value="ECO:0007669"/>
    <property type="project" value="UniProtKB-SubCell"/>
</dbReference>
<evidence type="ECO:0000256" key="2">
    <source>
        <dbReference type="ARBA" id="ARBA00006116"/>
    </source>
</evidence>
<keyword evidence="5 10" id="KW-0235">DNA replication</keyword>
<dbReference type="Gene3D" id="3.40.50.10190">
    <property type="entry name" value="BRCT domain"/>
    <property type="match status" value="1"/>
</dbReference>
<dbReference type="CDD" id="cd17752">
    <property type="entry name" value="BRCT_RFC1"/>
    <property type="match status" value="1"/>
</dbReference>
<evidence type="ECO:0000256" key="8">
    <source>
        <dbReference type="ARBA" id="ARBA00023125"/>
    </source>
</evidence>
<dbReference type="Pfam" id="PF08519">
    <property type="entry name" value="RFC1"/>
    <property type="match status" value="1"/>
</dbReference>
<comment type="subcellular location">
    <subcellularLocation>
        <location evidence="1 10">Nucleus</location>
    </subcellularLocation>
</comment>
<feature type="compositionally biased region" description="Polar residues" evidence="11">
    <location>
        <begin position="118"/>
        <end position="128"/>
    </location>
</feature>
<dbReference type="SUPFAM" id="SSF48019">
    <property type="entry name" value="post-AAA+ oligomerization domain-like"/>
    <property type="match status" value="1"/>
</dbReference>
<evidence type="ECO:0000256" key="11">
    <source>
        <dbReference type="SAM" id="MobiDB-lite"/>
    </source>
</evidence>
<evidence type="ECO:0000256" key="6">
    <source>
        <dbReference type="ARBA" id="ARBA00022741"/>
    </source>
</evidence>
<proteinExistence type="inferred from homology"/>
<evidence type="ECO:0000259" key="12">
    <source>
        <dbReference type="PROSITE" id="PS50172"/>
    </source>
</evidence>
<dbReference type="PROSITE" id="PS50172">
    <property type="entry name" value="BRCT"/>
    <property type="match status" value="1"/>
</dbReference>
<keyword evidence="6 10" id="KW-0547">Nucleotide-binding</keyword>